<evidence type="ECO:0000313" key="4">
    <source>
        <dbReference type="Proteomes" id="UP000005801"/>
    </source>
</evidence>
<proteinExistence type="predicted"/>
<dbReference type="AlphaFoldDB" id="A6G1U6"/>
<sequence length="237" mass="24863">MKSPRALAVAAALALAPLTLGTLACQQSQPDAEANAREQPLGRALVVAPLADAHPWSMALLTAAAHRDDPDDSELEASLGRRTGAAGRPAPDPILRAPERATLEALLASHEAAHARPEGLRPVYLDEGESWRLLFVEDADAVEVGPGQGLLRLVDTPAGLRLRLRLAKEPGAALRALTEARVGDRVALVDGDVVLMLPTIHEAITSGELELPPFPSGAPTPGADPDAASRARFESLR</sequence>
<dbReference type="EMBL" id="ABCS01000013">
    <property type="protein sequence ID" value="EDM80136.1"/>
    <property type="molecule type" value="Genomic_DNA"/>
</dbReference>
<evidence type="ECO:0000313" key="3">
    <source>
        <dbReference type="EMBL" id="EDM80136.1"/>
    </source>
</evidence>
<dbReference type="OrthoDB" id="5512886at2"/>
<comment type="caution">
    <text evidence="3">The sequence shown here is derived from an EMBL/GenBank/DDBJ whole genome shotgun (WGS) entry which is preliminary data.</text>
</comment>
<feature type="chain" id="PRO_5002695017" evidence="2">
    <location>
        <begin position="25"/>
        <end position="237"/>
    </location>
</feature>
<keyword evidence="4" id="KW-1185">Reference proteome</keyword>
<name>A6G1U6_9BACT</name>
<organism evidence="3 4">
    <name type="scientific">Plesiocystis pacifica SIR-1</name>
    <dbReference type="NCBI Taxonomy" id="391625"/>
    <lineage>
        <taxon>Bacteria</taxon>
        <taxon>Pseudomonadati</taxon>
        <taxon>Myxococcota</taxon>
        <taxon>Polyangia</taxon>
        <taxon>Nannocystales</taxon>
        <taxon>Nannocystaceae</taxon>
        <taxon>Plesiocystis</taxon>
    </lineage>
</organism>
<dbReference type="PROSITE" id="PS51257">
    <property type="entry name" value="PROKAR_LIPOPROTEIN"/>
    <property type="match status" value="1"/>
</dbReference>
<feature type="compositionally biased region" description="Basic and acidic residues" evidence="1">
    <location>
        <begin position="227"/>
        <end position="237"/>
    </location>
</feature>
<feature type="region of interest" description="Disordered" evidence="1">
    <location>
        <begin position="208"/>
        <end position="237"/>
    </location>
</feature>
<dbReference type="RefSeq" id="WP_006970695.1">
    <property type="nucleotide sequence ID" value="NZ_ABCS01000013.1"/>
</dbReference>
<evidence type="ECO:0000256" key="2">
    <source>
        <dbReference type="SAM" id="SignalP"/>
    </source>
</evidence>
<evidence type="ECO:0000256" key="1">
    <source>
        <dbReference type="SAM" id="MobiDB-lite"/>
    </source>
</evidence>
<feature type="signal peptide" evidence="2">
    <location>
        <begin position="1"/>
        <end position="24"/>
    </location>
</feature>
<dbReference type="STRING" id="391625.PPSIR1_35837"/>
<gene>
    <name evidence="3" type="ORF">PPSIR1_35837</name>
</gene>
<accession>A6G1U6</accession>
<keyword evidence="2" id="KW-0732">Signal</keyword>
<protein>
    <submittedName>
        <fullName evidence="3">Uncharacterized protein</fullName>
    </submittedName>
</protein>
<feature type="region of interest" description="Disordered" evidence="1">
    <location>
        <begin position="65"/>
        <end position="94"/>
    </location>
</feature>
<dbReference type="Proteomes" id="UP000005801">
    <property type="component" value="Unassembled WGS sequence"/>
</dbReference>
<reference evidence="3 4" key="1">
    <citation type="submission" date="2007-06" db="EMBL/GenBank/DDBJ databases">
        <authorList>
            <person name="Shimkets L."/>
            <person name="Ferriera S."/>
            <person name="Johnson J."/>
            <person name="Kravitz S."/>
            <person name="Beeson K."/>
            <person name="Sutton G."/>
            <person name="Rogers Y.-H."/>
            <person name="Friedman R."/>
            <person name="Frazier M."/>
            <person name="Venter J.C."/>
        </authorList>
    </citation>
    <scope>NUCLEOTIDE SEQUENCE [LARGE SCALE GENOMIC DNA]</scope>
    <source>
        <strain evidence="3 4">SIR-1</strain>
    </source>
</reference>